<accession>A0A0C9UQ13</accession>
<dbReference type="PROSITE" id="PS50097">
    <property type="entry name" value="BTB"/>
    <property type="match status" value="1"/>
</dbReference>
<evidence type="ECO:0000313" key="3">
    <source>
        <dbReference type="EMBL" id="KIJ27536.1"/>
    </source>
</evidence>
<evidence type="ECO:0000259" key="2">
    <source>
        <dbReference type="PROSITE" id="PS50097"/>
    </source>
</evidence>
<dbReference type="InterPro" id="IPR000210">
    <property type="entry name" value="BTB/POZ_dom"/>
</dbReference>
<protein>
    <recommendedName>
        <fullName evidence="2">BTB domain-containing protein</fullName>
    </recommendedName>
</protein>
<dbReference type="InterPro" id="IPR011333">
    <property type="entry name" value="SKP1/BTB/POZ_sf"/>
</dbReference>
<reference evidence="3 4" key="1">
    <citation type="submission" date="2014-06" db="EMBL/GenBank/DDBJ databases">
        <title>Evolutionary Origins and Diversification of the Mycorrhizal Mutualists.</title>
        <authorList>
            <consortium name="DOE Joint Genome Institute"/>
            <consortium name="Mycorrhizal Genomics Consortium"/>
            <person name="Kohler A."/>
            <person name="Kuo A."/>
            <person name="Nagy L.G."/>
            <person name="Floudas D."/>
            <person name="Copeland A."/>
            <person name="Barry K.W."/>
            <person name="Cichocki N."/>
            <person name="Veneault-Fourrey C."/>
            <person name="LaButti K."/>
            <person name="Lindquist E.A."/>
            <person name="Lipzen A."/>
            <person name="Lundell T."/>
            <person name="Morin E."/>
            <person name="Murat C."/>
            <person name="Riley R."/>
            <person name="Ohm R."/>
            <person name="Sun H."/>
            <person name="Tunlid A."/>
            <person name="Henrissat B."/>
            <person name="Grigoriev I.V."/>
            <person name="Hibbett D.S."/>
            <person name="Martin F."/>
        </authorList>
    </citation>
    <scope>NUCLEOTIDE SEQUENCE [LARGE SCALE GENOMIC DNA]</scope>
    <source>
        <strain evidence="3 4">SS14</strain>
    </source>
</reference>
<feature type="region of interest" description="Disordered" evidence="1">
    <location>
        <begin position="1"/>
        <end position="39"/>
    </location>
</feature>
<dbReference type="Gene3D" id="3.30.710.10">
    <property type="entry name" value="Potassium Channel Kv1.1, Chain A"/>
    <property type="match status" value="1"/>
</dbReference>
<dbReference type="HOGENOM" id="CLU_2122637_0_0_1"/>
<dbReference type="Pfam" id="PF00651">
    <property type="entry name" value="BTB"/>
    <property type="match status" value="1"/>
</dbReference>
<dbReference type="AlphaFoldDB" id="A0A0C9UQ13"/>
<gene>
    <name evidence="3" type="ORF">M422DRAFT_784864</name>
</gene>
<dbReference type="OrthoDB" id="3157337at2759"/>
<organism evidence="3 4">
    <name type="scientific">Sphaerobolus stellatus (strain SS14)</name>
    <dbReference type="NCBI Taxonomy" id="990650"/>
    <lineage>
        <taxon>Eukaryota</taxon>
        <taxon>Fungi</taxon>
        <taxon>Dikarya</taxon>
        <taxon>Basidiomycota</taxon>
        <taxon>Agaricomycotina</taxon>
        <taxon>Agaricomycetes</taxon>
        <taxon>Phallomycetidae</taxon>
        <taxon>Geastrales</taxon>
        <taxon>Sphaerobolaceae</taxon>
        <taxon>Sphaerobolus</taxon>
    </lineage>
</organism>
<dbReference type="SUPFAM" id="SSF54695">
    <property type="entry name" value="POZ domain"/>
    <property type="match status" value="1"/>
</dbReference>
<name>A0A0C9UQ13_SPHS4</name>
<dbReference type="EMBL" id="KN837332">
    <property type="protein sequence ID" value="KIJ27536.1"/>
    <property type="molecule type" value="Genomic_DNA"/>
</dbReference>
<dbReference type="CDD" id="cd18186">
    <property type="entry name" value="BTB_POZ_ZBTB_KLHL-like"/>
    <property type="match status" value="1"/>
</dbReference>
<dbReference type="Proteomes" id="UP000054279">
    <property type="component" value="Unassembled WGS sequence"/>
</dbReference>
<keyword evidence="4" id="KW-1185">Reference proteome</keyword>
<sequence>MPIEDAELSDIARPRKRARSETNMHADDTKQSPMDVHRDPDYYFEDGSAVILVQNVLFKVHRTILSRDSSAFETLFRLPSGKQAVEGTRDSDPVILQGDTPEQFRSLLWSLYSL</sequence>
<feature type="compositionally biased region" description="Basic and acidic residues" evidence="1">
    <location>
        <begin position="19"/>
        <end position="39"/>
    </location>
</feature>
<evidence type="ECO:0000313" key="4">
    <source>
        <dbReference type="Proteomes" id="UP000054279"/>
    </source>
</evidence>
<feature type="domain" description="BTB" evidence="2">
    <location>
        <begin position="47"/>
        <end position="114"/>
    </location>
</feature>
<evidence type="ECO:0000256" key="1">
    <source>
        <dbReference type="SAM" id="MobiDB-lite"/>
    </source>
</evidence>
<proteinExistence type="predicted"/>